<proteinExistence type="predicted"/>
<dbReference type="OrthoDB" id="3026831at2759"/>
<organism evidence="3 4">
    <name type="scientific">Mycena venus</name>
    <dbReference type="NCBI Taxonomy" id="2733690"/>
    <lineage>
        <taxon>Eukaryota</taxon>
        <taxon>Fungi</taxon>
        <taxon>Dikarya</taxon>
        <taxon>Basidiomycota</taxon>
        <taxon>Agaricomycotina</taxon>
        <taxon>Agaricomycetes</taxon>
        <taxon>Agaricomycetidae</taxon>
        <taxon>Agaricales</taxon>
        <taxon>Marasmiineae</taxon>
        <taxon>Mycenaceae</taxon>
        <taxon>Mycena</taxon>
    </lineage>
</organism>
<feature type="domain" description="DUF6699" evidence="2">
    <location>
        <begin position="446"/>
        <end position="569"/>
    </location>
</feature>
<evidence type="ECO:0000313" key="3">
    <source>
        <dbReference type="EMBL" id="KAF7328880.1"/>
    </source>
</evidence>
<dbReference type="Pfam" id="PF20415">
    <property type="entry name" value="DUF6699"/>
    <property type="match status" value="1"/>
</dbReference>
<accession>A0A8H6WUJ5</accession>
<protein>
    <recommendedName>
        <fullName evidence="2">DUF6699 domain-containing protein</fullName>
    </recommendedName>
</protein>
<evidence type="ECO:0000313" key="4">
    <source>
        <dbReference type="Proteomes" id="UP000620124"/>
    </source>
</evidence>
<evidence type="ECO:0000259" key="2">
    <source>
        <dbReference type="Pfam" id="PF20415"/>
    </source>
</evidence>
<keyword evidence="4" id="KW-1185">Reference proteome</keyword>
<gene>
    <name evidence="3" type="ORF">MVEN_02517700</name>
</gene>
<feature type="compositionally biased region" description="Low complexity" evidence="1">
    <location>
        <begin position="299"/>
        <end position="319"/>
    </location>
</feature>
<name>A0A8H6WUJ5_9AGAR</name>
<dbReference type="EMBL" id="JACAZI010000034">
    <property type="protein sequence ID" value="KAF7328880.1"/>
    <property type="molecule type" value="Genomic_DNA"/>
</dbReference>
<dbReference type="Proteomes" id="UP000620124">
    <property type="component" value="Unassembled WGS sequence"/>
</dbReference>
<reference evidence="3" key="1">
    <citation type="submission" date="2020-05" db="EMBL/GenBank/DDBJ databases">
        <title>Mycena genomes resolve the evolution of fungal bioluminescence.</title>
        <authorList>
            <person name="Tsai I.J."/>
        </authorList>
    </citation>
    <scope>NUCLEOTIDE SEQUENCE</scope>
    <source>
        <strain evidence="3">CCC161011</strain>
    </source>
</reference>
<feature type="region of interest" description="Disordered" evidence="1">
    <location>
        <begin position="281"/>
        <end position="329"/>
    </location>
</feature>
<dbReference type="InterPro" id="IPR046522">
    <property type="entry name" value="DUF6699"/>
</dbReference>
<sequence>MSFVSNVDHLTLGEGVYNNVHGNLNNIVHNTFYIGRKRCREEIGGDSSFLEPSRKSRRREESNHGIRVISMKHLNLTCEIGSGHGYFLHSGKIKGRAVIIKVFNSGPTVREYLELTVALSKGLLHPNVLRIEGVSSPTSLTHFIAYENAFCKTAEGPLAAALRDDLTKSITLGFKMIAGLSVGLVYPTVHLLIRILCANLKSGMNYLSAQGTSLDSLGVENFDIFLDINDRFLICINPRLSRENAPGDQQPQDNTTRSWAIFNALCQRVLRSANRLLHNENIERTPVIPDTPRRPPVPQESSSTAPSAPPESSEPTSSQNAPENEAPILPRREYVWRTIERRHQSLATIAARIALDLDMKLSPSLNKLALSDGRNPGSRPTVKCQICKYWSHSDCCRISTDFTCEICVPGSIGSSPRDAQTALLPSARIHSLLSFAPFTPIAPPVNYDLSHPPHTINPQVTPWFFDPATFPPLPALTVTCLHLPWSISVSPSQPTGFVSVLDVFTSVYPSLRLAVRRAEYDTLLSADVRQSVDDAYFMRCRLLADEEERKIEALKGVKRVDFLLWKNSFPWPVWPCGG</sequence>
<evidence type="ECO:0000256" key="1">
    <source>
        <dbReference type="SAM" id="MobiDB-lite"/>
    </source>
</evidence>
<comment type="caution">
    <text evidence="3">The sequence shown here is derived from an EMBL/GenBank/DDBJ whole genome shotgun (WGS) entry which is preliminary data.</text>
</comment>
<dbReference type="AlphaFoldDB" id="A0A8H6WUJ5"/>